<proteinExistence type="predicted"/>
<sequence>MYFGKAIEAKLQTACSVGELYSIISVHKLDDLIVPKFFWFDLEFAASLYNI</sequence>
<dbReference type="EMBL" id="JAPFAR010000140">
    <property type="protein sequence ID" value="MDI3349833.1"/>
    <property type="molecule type" value="Genomic_DNA"/>
</dbReference>
<evidence type="ECO:0000313" key="1">
    <source>
        <dbReference type="EMBL" id="MDI3349833.1"/>
    </source>
</evidence>
<evidence type="ECO:0000313" key="2">
    <source>
        <dbReference type="Proteomes" id="UP001162175"/>
    </source>
</evidence>
<dbReference type="Proteomes" id="UP001162175">
    <property type="component" value="Unassembled WGS sequence"/>
</dbReference>
<accession>A0AA43QZC5</accession>
<name>A0AA43QZC5_MYCAR</name>
<reference evidence="1" key="1">
    <citation type="submission" date="2022-11" db="EMBL/GenBank/DDBJ databases">
        <title>Draft genome of Mycoplasma arginini isolated from fly.</title>
        <authorList>
            <person name="Severgnini M."/>
            <person name="Gioia G."/>
            <person name="Cremonesi P."/>
            <person name="Moroni P."/>
            <person name="Addis M.F."/>
            <person name="Castiglioni B."/>
        </authorList>
    </citation>
    <scope>NUCLEOTIDE SEQUENCE</scope>
    <source>
        <strain evidence="1">QMP CG1-1632</strain>
    </source>
</reference>
<dbReference type="AlphaFoldDB" id="A0AA43QZC5"/>
<protein>
    <submittedName>
        <fullName evidence="1">Uncharacterized protein</fullName>
    </submittedName>
</protein>
<organism evidence="1 2">
    <name type="scientific">Mycoplasmopsis arginini</name>
    <name type="common">Mycoplasma arginini</name>
    <dbReference type="NCBI Taxonomy" id="2094"/>
    <lineage>
        <taxon>Bacteria</taxon>
        <taxon>Bacillati</taxon>
        <taxon>Mycoplasmatota</taxon>
        <taxon>Mycoplasmoidales</taxon>
        <taxon>Metamycoplasmataceae</taxon>
        <taxon>Mycoplasmopsis</taxon>
    </lineage>
</organism>
<comment type="caution">
    <text evidence="1">The sequence shown here is derived from an EMBL/GenBank/DDBJ whole genome shotgun (WGS) entry which is preliminary data.</text>
</comment>
<gene>
    <name evidence="1" type="ORF">DCBHLPFO_00647</name>
</gene>